<dbReference type="RefSeq" id="WP_377347384.1">
    <property type="nucleotide sequence ID" value="NZ_JBHLTP010000008.1"/>
</dbReference>
<protein>
    <submittedName>
        <fullName evidence="1">DUF6154 family protein</fullName>
    </submittedName>
</protein>
<sequence>MKFVDNLLELYDKHFEEKDHLSIFTKSVVEQLDKEDLLHVLADCNKEELSDLVTLFVLEELERRNRKVIPLYKQTEPITQSVKTRYKL</sequence>
<organism evidence="1 2">
    <name type="scientific">Pontibacillus salicampi</name>
    <dbReference type="NCBI Taxonomy" id="1449801"/>
    <lineage>
        <taxon>Bacteria</taxon>
        <taxon>Bacillati</taxon>
        <taxon>Bacillota</taxon>
        <taxon>Bacilli</taxon>
        <taxon>Bacillales</taxon>
        <taxon>Bacillaceae</taxon>
        <taxon>Pontibacillus</taxon>
    </lineage>
</organism>
<dbReference type="Proteomes" id="UP001589836">
    <property type="component" value="Unassembled WGS sequence"/>
</dbReference>
<comment type="caution">
    <text evidence="1">The sequence shown here is derived from an EMBL/GenBank/DDBJ whole genome shotgun (WGS) entry which is preliminary data.</text>
</comment>
<evidence type="ECO:0000313" key="2">
    <source>
        <dbReference type="Proteomes" id="UP001589836"/>
    </source>
</evidence>
<reference evidence="1 2" key="1">
    <citation type="submission" date="2024-09" db="EMBL/GenBank/DDBJ databases">
        <authorList>
            <person name="Sun Q."/>
            <person name="Mori K."/>
        </authorList>
    </citation>
    <scope>NUCLEOTIDE SEQUENCE [LARGE SCALE GENOMIC DNA]</scope>
    <source>
        <strain evidence="1 2">NCAIM B.02529</strain>
    </source>
</reference>
<keyword evidence="2" id="KW-1185">Reference proteome</keyword>
<dbReference type="Pfam" id="PF19651">
    <property type="entry name" value="DUF6154"/>
    <property type="match status" value="1"/>
</dbReference>
<proteinExistence type="predicted"/>
<dbReference type="InterPro" id="IPR046152">
    <property type="entry name" value="DUF6154"/>
</dbReference>
<dbReference type="EMBL" id="JBHLTP010000008">
    <property type="protein sequence ID" value="MFC0523940.1"/>
    <property type="molecule type" value="Genomic_DNA"/>
</dbReference>
<gene>
    <name evidence="1" type="ORF">ACFFGV_10255</name>
</gene>
<name>A0ABV6LNF9_9BACI</name>
<accession>A0ABV6LNF9</accession>
<evidence type="ECO:0000313" key="1">
    <source>
        <dbReference type="EMBL" id="MFC0523940.1"/>
    </source>
</evidence>